<comment type="caution">
    <text evidence="3">The sequence shown here is derived from an EMBL/GenBank/DDBJ whole genome shotgun (WGS) entry which is preliminary data.</text>
</comment>
<protein>
    <submittedName>
        <fullName evidence="3">Uncharacterized protein</fullName>
    </submittedName>
</protein>
<feature type="compositionally biased region" description="Low complexity" evidence="1">
    <location>
        <begin position="38"/>
        <end position="72"/>
    </location>
</feature>
<keyword evidence="2" id="KW-0732">Signal</keyword>
<sequence>MRLAIRIGVATSLMAAPSAPVAPAEPVASVAPPPPAPAATARAKATPAPKARAKATPAAKARPKAVPATTPAAKAIPVPTASVKAAPAPVATANAKVTPSPAPLAVATPTPTSLASPNANASPSASATATVSASASATSTVTSKTKTNHSVSVPPMGGRNTIPPWLKKVPSLRIRPLWPRQASHVRIFAHCPPKSNHALIGSTAFNLKGSRRIYREVGLGLSDRGLGHRAASISYYALPGFHEACLTCVKVTMNKETRIRRIRVLGRDSTPLYVRRFSIWQFFD</sequence>
<keyword evidence="4" id="KW-1185">Reference proteome</keyword>
<feature type="region of interest" description="Disordered" evidence="1">
    <location>
        <begin position="24"/>
        <end position="72"/>
    </location>
</feature>
<feature type="signal peptide" evidence="2">
    <location>
        <begin position="1"/>
        <end position="24"/>
    </location>
</feature>
<feature type="chain" id="PRO_5045511574" evidence="2">
    <location>
        <begin position="25"/>
        <end position="284"/>
    </location>
</feature>
<gene>
    <name evidence="3" type="ORF">GCM10022252_24070</name>
</gene>
<evidence type="ECO:0000256" key="1">
    <source>
        <dbReference type="SAM" id="MobiDB-lite"/>
    </source>
</evidence>
<accession>A0ABP8AR71</accession>
<dbReference type="Proteomes" id="UP001501251">
    <property type="component" value="Unassembled WGS sequence"/>
</dbReference>
<evidence type="ECO:0000256" key="2">
    <source>
        <dbReference type="SAM" id="SignalP"/>
    </source>
</evidence>
<proteinExistence type="predicted"/>
<feature type="region of interest" description="Disordered" evidence="1">
    <location>
        <begin position="137"/>
        <end position="164"/>
    </location>
</feature>
<reference evidence="4" key="1">
    <citation type="journal article" date="2019" name="Int. J. Syst. Evol. Microbiol.">
        <title>The Global Catalogue of Microorganisms (GCM) 10K type strain sequencing project: providing services to taxonomists for standard genome sequencing and annotation.</title>
        <authorList>
            <consortium name="The Broad Institute Genomics Platform"/>
            <consortium name="The Broad Institute Genome Sequencing Center for Infectious Disease"/>
            <person name="Wu L."/>
            <person name="Ma J."/>
        </authorList>
    </citation>
    <scope>NUCLEOTIDE SEQUENCE [LARGE SCALE GENOMIC DNA]</scope>
    <source>
        <strain evidence="4">JCM 17388</strain>
    </source>
</reference>
<feature type="compositionally biased region" description="Low complexity" evidence="1">
    <location>
        <begin position="137"/>
        <end position="152"/>
    </location>
</feature>
<evidence type="ECO:0000313" key="4">
    <source>
        <dbReference type="Proteomes" id="UP001501251"/>
    </source>
</evidence>
<dbReference type="RefSeq" id="WP_344917865.1">
    <property type="nucleotide sequence ID" value="NZ_BAABAQ010000003.1"/>
</dbReference>
<evidence type="ECO:0000313" key="3">
    <source>
        <dbReference type="EMBL" id="GAA4188570.1"/>
    </source>
</evidence>
<name>A0ABP8AR71_9ACTN</name>
<dbReference type="EMBL" id="BAABAQ010000003">
    <property type="protein sequence ID" value="GAA4188570.1"/>
    <property type="molecule type" value="Genomic_DNA"/>
</dbReference>
<organism evidence="3 4">
    <name type="scientific">Streptosporangium oxazolinicum</name>
    <dbReference type="NCBI Taxonomy" id="909287"/>
    <lineage>
        <taxon>Bacteria</taxon>
        <taxon>Bacillati</taxon>
        <taxon>Actinomycetota</taxon>
        <taxon>Actinomycetes</taxon>
        <taxon>Streptosporangiales</taxon>
        <taxon>Streptosporangiaceae</taxon>
        <taxon>Streptosporangium</taxon>
    </lineage>
</organism>